<dbReference type="PANTHER" id="PTHR24006">
    <property type="entry name" value="UBIQUITIN CARBOXYL-TERMINAL HYDROLASE"/>
    <property type="match status" value="1"/>
</dbReference>
<accession>A2DPF0</accession>
<evidence type="ECO:0000313" key="11">
    <source>
        <dbReference type="Proteomes" id="UP000001542"/>
    </source>
</evidence>
<dbReference type="EMBL" id="DS113227">
    <property type="protein sequence ID" value="EAY17694.1"/>
    <property type="molecule type" value="Genomic_DNA"/>
</dbReference>
<dbReference type="VEuPathDB" id="TrichDB:TVAGG3_0680880"/>
<dbReference type="InterPro" id="IPR050164">
    <property type="entry name" value="Peptidase_C19"/>
</dbReference>
<comment type="similarity">
    <text evidence="2">Belongs to the peptidase C19 family.</text>
</comment>
<dbReference type="PANTHER" id="PTHR24006:SF758">
    <property type="entry name" value="UBIQUITIN CARBOXYL-TERMINAL HYDROLASE 36"/>
    <property type="match status" value="1"/>
</dbReference>
<keyword evidence="5" id="KW-0833">Ubl conjugation pathway</keyword>
<evidence type="ECO:0000256" key="5">
    <source>
        <dbReference type="ARBA" id="ARBA00022786"/>
    </source>
</evidence>
<reference evidence="10" key="1">
    <citation type="submission" date="2006-10" db="EMBL/GenBank/DDBJ databases">
        <authorList>
            <person name="Amadeo P."/>
            <person name="Zhao Q."/>
            <person name="Wortman J."/>
            <person name="Fraser-Liggett C."/>
            <person name="Carlton J."/>
        </authorList>
    </citation>
    <scope>NUCLEOTIDE SEQUENCE</scope>
    <source>
        <strain evidence="10">G3</strain>
    </source>
</reference>
<dbReference type="RefSeq" id="XP_001329829.1">
    <property type="nucleotide sequence ID" value="XM_001329794.1"/>
</dbReference>
<dbReference type="SMR" id="A2DPF0"/>
<dbReference type="AlphaFoldDB" id="A2DPF0"/>
<dbReference type="InterPro" id="IPR028889">
    <property type="entry name" value="USP"/>
</dbReference>
<evidence type="ECO:0000256" key="1">
    <source>
        <dbReference type="ARBA" id="ARBA00000707"/>
    </source>
</evidence>
<organism evidence="10 11">
    <name type="scientific">Trichomonas vaginalis (strain ATCC PRA-98 / G3)</name>
    <dbReference type="NCBI Taxonomy" id="412133"/>
    <lineage>
        <taxon>Eukaryota</taxon>
        <taxon>Metamonada</taxon>
        <taxon>Parabasalia</taxon>
        <taxon>Trichomonadida</taxon>
        <taxon>Trichomonadidae</taxon>
        <taxon>Trichomonas</taxon>
    </lineage>
</organism>
<name>A2DPF0_TRIV3</name>
<dbReference type="SUPFAM" id="SSF54001">
    <property type="entry name" value="Cysteine proteinases"/>
    <property type="match status" value="1"/>
</dbReference>
<dbReference type="OrthoDB" id="420187at2759"/>
<dbReference type="GO" id="GO:0031647">
    <property type="term" value="P:regulation of protein stability"/>
    <property type="evidence" value="ECO:0000318"/>
    <property type="project" value="GO_Central"/>
</dbReference>
<dbReference type="GO" id="GO:0006508">
    <property type="term" value="P:proteolysis"/>
    <property type="evidence" value="ECO:0007669"/>
    <property type="project" value="UniProtKB-KW"/>
</dbReference>
<dbReference type="GO" id="GO:0016579">
    <property type="term" value="P:protein deubiquitination"/>
    <property type="evidence" value="ECO:0007669"/>
    <property type="project" value="InterPro"/>
</dbReference>
<comment type="catalytic activity">
    <reaction evidence="1">
        <text>Thiol-dependent hydrolysis of ester, thioester, amide, peptide and isopeptide bonds formed by the C-terminal Gly of ubiquitin (a 76-residue protein attached to proteins as an intracellular targeting signal).</text>
        <dbReference type="EC" id="3.4.19.12"/>
    </reaction>
</comment>
<evidence type="ECO:0000259" key="9">
    <source>
        <dbReference type="PROSITE" id="PS50235"/>
    </source>
</evidence>
<keyword evidence="6 10" id="KW-0378">Hydrolase</keyword>
<dbReference type="Pfam" id="PF00443">
    <property type="entry name" value="UCH"/>
    <property type="match status" value="1"/>
</dbReference>
<dbReference type="VEuPathDB" id="TrichDB:TVAG_170060"/>
<reference evidence="10" key="2">
    <citation type="journal article" date="2007" name="Science">
        <title>Draft genome sequence of the sexually transmitted pathogen Trichomonas vaginalis.</title>
        <authorList>
            <person name="Carlton J.M."/>
            <person name="Hirt R.P."/>
            <person name="Silva J.C."/>
            <person name="Delcher A.L."/>
            <person name="Schatz M."/>
            <person name="Zhao Q."/>
            <person name="Wortman J.R."/>
            <person name="Bidwell S.L."/>
            <person name="Alsmark U.C.M."/>
            <person name="Besteiro S."/>
            <person name="Sicheritz-Ponten T."/>
            <person name="Noel C.J."/>
            <person name="Dacks J.B."/>
            <person name="Foster P.G."/>
            <person name="Simillion C."/>
            <person name="Van de Peer Y."/>
            <person name="Miranda-Saavedra D."/>
            <person name="Barton G.J."/>
            <person name="Westrop G.D."/>
            <person name="Mueller S."/>
            <person name="Dessi D."/>
            <person name="Fiori P.L."/>
            <person name="Ren Q."/>
            <person name="Paulsen I."/>
            <person name="Zhang H."/>
            <person name="Bastida-Corcuera F.D."/>
            <person name="Simoes-Barbosa A."/>
            <person name="Brown M.T."/>
            <person name="Hayes R.D."/>
            <person name="Mukherjee M."/>
            <person name="Okumura C.Y."/>
            <person name="Schneider R."/>
            <person name="Smith A.J."/>
            <person name="Vanacova S."/>
            <person name="Villalvazo M."/>
            <person name="Haas B.J."/>
            <person name="Pertea M."/>
            <person name="Feldblyum T.V."/>
            <person name="Utterback T.R."/>
            <person name="Shu C.L."/>
            <person name="Osoegawa K."/>
            <person name="de Jong P.J."/>
            <person name="Hrdy I."/>
            <person name="Horvathova L."/>
            <person name="Zubacova Z."/>
            <person name="Dolezal P."/>
            <person name="Malik S.B."/>
            <person name="Logsdon J.M. Jr."/>
            <person name="Henze K."/>
            <person name="Gupta A."/>
            <person name="Wang C.C."/>
            <person name="Dunne R.L."/>
            <person name="Upcroft J.A."/>
            <person name="Upcroft P."/>
            <person name="White O."/>
            <person name="Salzberg S.L."/>
            <person name="Tang P."/>
            <person name="Chiu C.-H."/>
            <person name="Lee Y.-S."/>
            <person name="Embley T.M."/>
            <person name="Coombs G.H."/>
            <person name="Mottram J.C."/>
            <person name="Tachezy J."/>
            <person name="Fraser-Liggett C.M."/>
            <person name="Johnson P.J."/>
        </authorList>
    </citation>
    <scope>NUCLEOTIDE SEQUENCE [LARGE SCALE GENOMIC DNA]</scope>
    <source>
        <strain evidence="10">G3</strain>
    </source>
</reference>
<dbReference type="EC" id="3.4.19.12" evidence="3"/>
<dbReference type="FunFam" id="3.90.70.10:FF:000232">
    <property type="entry name" value="Ubiquitin carboxyl-terminal hydrolase, putative"/>
    <property type="match status" value="1"/>
</dbReference>
<dbReference type="PROSITE" id="PS50235">
    <property type="entry name" value="USP_3"/>
    <property type="match status" value="1"/>
</dbReference>
<evidence type="ECO:0000256" key="4">
    <source>
        <dbReference type="ARBA" id="ARBA00022670"/>
    </source>
</evidence>
<dbReference type="Proteomes" id="UP000001542">
    <property type="component" value="Unassembled WGS sequence"/>
</dbReference>
<dbReference type="STRING" id="5722.A2DPF0"/>
<evidence type="ECO:0000256" key="7">
    <source>
        <dbReference type="ARBA" id="ARBA00022807"/>
    </source>
</evidence>
<dbReference type="GO" id="GO:0005634">
    <property type="term" value="C:nucleus"/>
    <property type="evidence" value="ECO:0000318"/>
    <property type="project" value="GO_Central"/>
</dbReference>
<protein>
    <recommendedName>
        <fullName evidence="3">ubiquitinyl hydrolase 1</fullName>
        <ecNumber evidence="3">3.4.19.12</ecNumber>
    </recommendedName>
</protein>
<dbReference type="InParanoid" id="A2DPF0"/>
<dbReference type="eggNOG" id="KOG1865">
    <property type="taxonomic scope" value="Eukaryota"/>
</dbReference>
<dbReference type="Gene3D" id="3.90.70.10">
    <property type="entry name" value="Cysteine proteinases"/>
    <property type="match status" value="1"/>
</dbReference>
<dbReference type="GO" id="GO:0005829">
    <property type="term" value="C:cytosol"/>
    <property type="evidence" value="ECO:0000318"/>
    <property type="project" value="GO_Central"/>
</dbReference>
<evidence type="ECO:0000256" key="3">
    <source>
        <dbReference type="ARBA" id="ARBA00012759"/>
    </source>
</evidence>
<dbReference type="InterPro" id="IPR038765">
    <property type="entry name" value="Papain-like_cys_pep_sf"/>
</dbReference>
<evidence type="ECO:0000256" key="8">
    <source>
        <dbReference type="SAM" id="MobiDB-lite"/>
    </source>
</evidence>
<feature type="compositionally biased region" description="Polar residues" evidence="8">
    <location>
        <begin position="364"/>
        <end position="377"/>
    </location>
</feature>
<keyword evidence="11" id="KW-1185">Reference proteome</keyword>
<evidence type="ECO:0000313" key="10">
    <source>
        <dbReference type="EMBL" id="EAY17694.1"/>
    </source>
</evidence>
<dbReference type="PROSITE" id="PS00973">
    <property type="entry name" value="USP_2"/>
    <property type="match status" value="1"/>
</dbReference>
<keyword evidence="4" id="KW-0645">Protease</keyword>
<gene>
    <name evidence="10" type="ORF">TVAG_170060</name>
</gene>
<dbReference type="GO" id="GO:0004843">
    <property type="term" value="F:cysteine-type deubiquitinase activity"/>
    <property type="evidence" value="ECO:0000318"/>
    <property type="project" value="GO_Central"/>
</dbReference>
<dbReference type="OMA" id="ECTDHYD"/>
<sequence>MKSSIDSSPGSWLEIKPIGENPEAMTKYDVDWARHLMMKNPISRPLGTLHNLGNSCFINAVLQCLVYTPGFEYFTKNMPNLIYELNSEKACYLYHFAELCRAMHTIPESAPHMFYGQISQISPLMRSGLQQDAHEFLLSLLNKFDDECLCPSQKTQNEATTPIRSFFAGKMKETTTCTQCRHEHKTVSSFFDINLPLTSDSISGCLENYMMSQEVASFECEKCKNKCTATKKQQLIDLPNVLILSLIRFQSNGKKMDDKITIDDELNLRLFNAYRRTAAYKLYGMICHEGRAIDLGHYYSLTRCGNSEWFQHNDSSITKIDKDLNELNLCPYILFYKRHDHLERMRLTITIECKKTVRTSNRKANFNTSSDEQQLSEASDGIPIAYSGSK</sequence>
<feature type="domain" description="USP" evidence="9">
    <location>
        <begin position="47"/>
        <end position="339"/>
    </location>
</feature>
<dbReference type="InterPro" id="IPR018200">
    <property type="entry name" value="USP_CS"/>
</dbReference>
<dbReference type="KEGG" id="tva:4775712"/>
<keyword evidence="7" id="KW-0788">Thiol protease</keyword>
<feature type="region of interest" description="Disordered" evidence="8">
    <location>
        <begin position="364"/>
        <end position="390"/>
    </location>
</feature>
<proteinExistence type="inferred from homology"/>
<evidence type="ECO:0000256" key="2">
    <source>
        <dbReference type="ARBA" id="ARBA00009085"/>
    </source>
</evidence>
<dbReference type="InterPro" id="IPR001394">
    <property type="entry name" value="Peptidase_C19_UCH"/>
</dbReference>
<evidence type="ECO:0000256" key="6">
    <source>
        <dbReference type="ARBA" id="ARBA00022801"/>
    </source>
</evidence>